<name>A0AAD5MGL0_PARTN</name>
<evidence type="ECO:0000313" key="5">
    <source>
        <dbReference type="Proteomes" id="UP001196413"/>
    </source>
</evidence>
<dbReference type="InterPro" id="IPR019742">
    <property type="entry name" value="MacrogloblnA2_CS"/>
</dbReference>
<dbReference type="InterPro" id="IPR052728">
    <property type="entry name" value="O2_lipid_transport_reg"/>
</dbReference>
<feature type="transmembrane region" description="Helical" evidence="2">
    <location>
        <begin position="318"/>
        <end position="341"/>
    </location>
</feature>
<sequence>MMLLMTLINTPLQNPLCNSYTQMPPRLHFLLTILSLTQATSDLAEIFASIGDFDDLSANNVSRQCELDMTTFSKSLLVFTSTLRSCVSHGGCNSSQKEILSKNLYAAKQVDAFGKLPAGIMEFTTVGTGSYVECNEVLAPYGTHYCFARIQFSSLSAEEPLIAKLAVCMPRSCGEQDIPQLMRSVIKERFLSLDFPNATCLPINIKLAVSFWIFIAFASFIVLLTILATITDYFLHNNSCYTKRTTAMSAFLAFSFYSNGAVLLDVRPPKESILRSLASIRFISMTWVAAGHSVGAASMSESLLPTLDMWDPLLSTTITNGFLSVDTFFLLSGIIVAYLFFKSRPDSRFVKSPMTWVLFYVHRYVRLTPPMMLFIWFFVVTAPLTDGVWSAAVPMDELDTVEHTVQMCQQYWWRNMLYIDNYFSNSESCYGITWYLAVDTQLYIVAPIFLLTLYITPLIGYIVLLLSTAASVVYTYVITYRDNLPPVFVAKKVDQSELLFFDEFYQQAWTRCPPYLIGLGVGHFLAQCQANKSKLSKKAIVLGWIFAASIALCSLYTVHGYQAGDYWSKFSSATYNNFSRIGWALAVSWVIVANHLGWGGIIATFMDHPLWQPLGKLSYCAYIAHFYVIAYVFNLDDRPFNLLSIWQAYVHRAIPVIVLSYFLAFIWSCLIEIPTINLEKILVGTLTLQKKVEPLCSKPTSL</sequence>
<organism evidence="4 5">
    <name type="scientific">Parelaphostrongylus tenuis</name>
    <name type="common">Meningeal worm</name>
    <dbReference type="NCBI Taxonomy" id="148309"/>
    <lineage>
        <taxon>Eukaryota</taxon>
        <taxon>Metazoa</taxon>
        <taxon>Ecdysozoa</taxon>
        <taxon>Nematoda</taxon>
        <taxon>Chromadorea</taxon>
        <taxon>Rhabditida</taxon>
        <taxon>Rhabditina</taxon>
        <taxon>Rhabditomorpha</taxon>
        <taxon>Strongyloidea</taxon>
        <taxon>Metastrongylidae</taxon>
        <taxon>Parelaphostrongylus</taxon>
    </lineage>
</organism>
<feature type="transmembrane region" description="Helical" evidence="2">
    <location>
        <begin position="617"/>
        <end position="633"/>
    </location>
</feature>
<protein>
    <recommendedName>
        <fullName evidence="3">Nose resistant-to-fluoxetine protein N-terminal domain-containing protein</fullName>
    </recommendedName>
</protein>
<feature type="transmembrane region" description="Helical" evidence="2">
    <location>
        <begin position="247"/>
        <end position="266"/>
    </location>
</feature>
<comment type="caution">
    <text evidence="4">The sequence shown here is derived from an EMBL/GenBank/DDBJ whole genome shotgun (WGS) entry which is preliminary data.</text>
</comment>
<keyword evidence="2" id="KW-0812">Transmembrane</keyword>
<reference evidence="4" key="1">
    <citation type="submission" date="2021-06" db="EMBL/GenBank/DDBJ databases">
        <title>Parelaphostrongylus tenuis whole genome reference sequence.</title>
        <authorList>
            <person name="Garwood T.J."/>
            <person name="Larsen P.A."/>
            <person name="Fountain-Jones N.M."/>
            <person name="Garbe J.R."/>
            <person name="Macchietto M.G."/>
            <person name="Kania S.A."/>
            <person name="Gerhold R.W."/>
            <person name="Richards J.E."/>
            <person name="Wolf T.M."/>
        </authorList>
    </citation>
    <scope>NUCLEOTIDE SEQUENCE</scope>
    <source>
        <strain evidence="4">MNPRO001-30</strain>
        <tissue evidence="4">Meninges</tissue>
    </source>
</reference>
<evidence type="ECO:0000313" key="4">
    <source>
        <dbReference type="EMBL" id="KAJ1347281.1"/>
    </source>
</evidence>
<feature type="transmembrane region" description="Helical" evidence="2">
    <location>
        <begin position="653"/>
        <end position="671"/>
    </location>
</feature>
<evidence type="ECO:0000256" key="2">
    <source>
        <dbReference type="SAM" id="Phobius"/>
    </source>
</evidence>
<dbReference type="GO" id="GO:0016747">
    <property type="term" value="F:acyltransferase activity, transferring groups other than amino-acyl groups"/>
    <property type="evidence" value="ECO:0007669"/>
    <property type="project" value="InterPro"/>
</dbReference>
<dbReference type="AlphaFoldDB" id="A0AAD5MGL0"/>
<keyword evidence="5" id="KW-1185">Reference proteome</keyword>
<accession>A0AAD5MGL0</accession>
<proteinExistence type="predicted"/>
<gene>
    <name evidence="4" type="ORF">KIN20_002306</name>
</gene>
<keyword evidence="2" id="KW-1133">Transmembrane helix</keyword>
<dbReference type="Pfam" id="PF20146">
    <property type="entry name" value="NRF"/>
    <property type="match status" value="1"/>
</dbReference>
<dbReference type="Proteomes" id="UP001196413">
    <property type="component" value="Unassembled WGS sequence"/>
</dbReference>
<dbReference type="InterPro" id="IPR002656">
    <property type="entry name" value="Acyl_transf_3_dom"/>
</dbReference>
<keyword evidence="2" id="KW-0472">Membrane</keyword>
<dbReference type="SMART" id="SM00703">
    <property type="entry name" value="NRF"/>
    <property type="match status" value="1"/>
</dbReference>
<evidence type="ECO:0000256" key="1">
    <source>
        <dbReference type="ARBA" id="ARBA00023157"/>
    </source>
</evidence>
<dbReference type="EMBL" id="JAHQIW010000300">
    <property type="protein sequence ID" value="KAJ1347281.1"/>
    <property type="molecule type" value="Genomic_DNA"/>
</dbReference>
<dbReference type="PROSITE" id="PS00477">
    <property type="entry name" value="ALPHA_2_MACROGLOBULIN"/>
    <property type="match status" value="1"/>
</dbReference>
<dbReference type="InterPro" id="IPR006621">
    <property type="entry name" value="Nose-resist-to-fluoxetine_N"/>
</dbReference>
<feature type="transmembrane region" description="Helical" evidence="2">
    <location>
        <begin position="458"/>
        <end position="478"/>
    </location>
</feature>
<feature type="transmembrane region" description="Helical" evidence="2">
    <location>
        <begin position="508"/>
        <end position="527"/>
    </location>
</feature>
<feature type="transmembrane region" description="Helical" evidence="2">
    <location>
        <begin position="539"/>
        <end position="561"/>
    </location>
</feature>
<dbReference type="Pfam" id="PF01757">
    <property type="entry name" value="Acyl_transf_3"/>
    <property type="match status" value="1"/>
</dbReference>
<feature type="transmembrane region" description="Helical" evidence="2">
    <location>
        <begin position="278"/>
        <end position="298"/>
    </location>
</feature>
<feature type="transmembrane region" description="Helical" evidence="2">
    <location>
        <begin position="211"/>
        <end position="235"/>
    </location>
</feature>
<feature type="transmembrane region" description="Helical" evidence="2">
    <location>
        <begin position="373"/>
        <end position="392"/>
    </location>
</feature>
<feature type="transmembrane region" description="Helical" evidence="2">
    <location>
        <begin position="432"/>
        <end position="451"/>
    </location>
</feature>
<dbReference type="PANTHER" id="PTHR11161">
    <property type="entry name" value="O-ACYLTRANSFERASE"/>
    <property type="match status" value="1"/>
</dbReference>
<evidence type="ECO:0000259" key="3">
    <source>
        <dbReference type="SMART" id="SM00703"/>
    </source>
</evidence>
<feature type="domain" description="Nose resistant-to-fluoxetine protein N-terminal" evidence="3">
    <location>
        <begin position="62"/>
        <end position="199"/>
    </location>
</feature>
<keyword evidence="1" id="KW-1015">Disulfide bond</keyword>
<dbReference type="PANTHER" id="PTHR11161:SF0">
    <property type="entry name" value="O-ACYLTRANSFERASE LIKE PROTEIN"/>
    <property type="match status" value="1"/>
</dbReference>
<feature type="transmembrane region" description="Helical" evidence="2">
    <location>
        <begin position="581"/>
        <end position="605"/>
    </location>
</feature>